<dbReference type="PANTHER" id="PTHR43022">
    <property type="entry name" value="PROTEIN SMF"/>
    <property type="match status" value="1"/>
</dbReference>
<dbReference type="STRING" id="1423744.FC86_GL000795"/>
<reference evidence="3 4" key="1">
    <citation type="journal article" date="2015" name="Genome Announc.">
        <title>Expanding the biotechnology potential of lactobacilli through comparative genomics of 213 strains and associated genera.</title>
        <authorList>
            <person name="Sun Z."/>
            <person name="Harris H.M."/>
            <person name="McCann A."/>
            <person name="Guo C."/>
            <person name="Argimon S."/>
            <person name="Zhang W."/>
            <person name="Yang X."/>
            <person name="Jeffery I.B."/>
            <person name="Cooney J.C."/>
            <person name="Kagawa T.F."/>
            <person name="Liu W."/>
            <person name="Song Y."/>
            <person name="Salvetti E."/>
            <person name="Wrobel A."/>
            <person name="Rasinkangas P."/>
            <person name="Parkhill J."/>
            <person name="Rea M.C."/>
            <person name="O'Sullivan O."/>
            <person name="Ritari J."/>
            <person name="Douillard F.P."/>
            <person name="Paul Ross R."/>
            <person name="Yang R."/>
            <person name="Briner A.E."/>
            <person name="Felis G.E."/>
            <person name="de Vos W.M."/>
            <person name="Barrangou R."/>
            <person name="Klaenhammer T.R."/>
            <person name="Caufield P.W."/>
            <person name="Cui Y."/>
            <person name="Zhang H."/>
            <person name="O'Toole P.W."/>
        </authorList>
    </citation>
    <scope>NUCLEOTIDE SEQUENCE [LARGE SCALE GENOMIC DNA]</scope>
    <source>
        <strain evidence="3 4">DSM 23037</strain>
    </source>
</reference>
<evidence type="ECO:0000259" key="2">
    <source>
        <dbReference type="Pfam" id="PF02481"/>
    </source>
</evidence>
<comment type="similarity">
    <text evidence="1">Belongs to the DprA/Smf family.</text>
</comment>
<dbReference type="EMBL" id="AYZL01000020">
    <property type="protein sequence ID" value="KRN03688.1"/>
    <property type="molecule type" value="Genomic_DNA"/>
</dbReference>
<dbReference type="AlphaFoldDB" id="A0A0R2DHV9"/>
<feature type="domain" description="Smf/DprA SLOG" evidence="2">
    <location>
        <begin position="67"/>
        <end position="265"/>
    </location>
</feature>
<evidence type="ECO:0000313" key="3">
    <source>
        <dbReference type="EMBL" id="KRN03688.1"/>
    </source>
</evidence>
<dbReference type="Proteomes" id="UP000051378">
    <property type="component" value="Unassembled WGS sequence"/>
</dbReference>
<protein>
    <submittedName>
        <fullName evidence="3">DNA processing protein chainA</fullName>
    </submittedName>
</protein>
<dbReference type="InterPro" id="IPR003488">
    <property type="entry name" value="DprA"/>
</dbReference>
<organism evidence="3 4">
    <name type="scientific">Holzapfeliella floricola DSM 23037 = JCM 16512</name>
    <dbReference type="NCBI Taxonomy" id="1423744"/>
    <lineage>
        <taxon>Bacteria</taxon>
        <taxon>Bacillati</taxon>
        <taxon>Bacillota</taxon>
        <taxon>Bacilli</taxon>
        <taxon>Lactobacillales</taxon>
        <taxon>Lactobacillaceae</taxon>
        <taxon>Holzapfeliella</taxon>
    </lineage>
</organism>
<evidence type="ECO:0000256" key="1">
    <source>
        <dbReference type="ARBA" id="ARBA00006525"/>
    </source>
</evidence>
<sequence length="274" mass="30493">MQLSKKFTYKQNLLVASLLTECASKTEFVELLDQSLEIQLIKQKLLKILYSSDLDYQVTQVLRFCEVISLLDEDYPNQLAEVYHPPVLLFLKGDKHLLKTAITSIVGARFSSQYSEDCLTPVIAHLVEQKQTTCSGLAKGVDGFCHRQTLELHGKTIAVLGHGLRHCYPKAHEPLLDKISQSGLLVSEYLPDTPPTRFRFPERNRIIAGLCQNIIVSEARQKSGSLITANLALQENRNVYAIPGPITSQLSQGTNELIESGATPLLFSNIGQLC</sequence>
<comment type="caution">
    <text evidence="3">The sequence shown here is derived from an EMBL/GenBank/DDBJ whole genome shotgun (WGS) entry which is preliminary data.</text>
</comment>
<accession>A0A0R2DHV9</accession>
<dbReference type="Gene3D" id="3.40.50.450">
    <property type="match status" value="1"/>
</dbReference>
<dbReference type="InterPro" id="IPR057666">
    <property type="entry name" value="DrpA_SLOG"/>
</dbReference>
<dbReference type="Pfam" id="PF02481">
    <property type="entry name" value="DNA_processg_A"/>
    <property type="match status" value="1"/>
</dbReference>
<proteinExistence type="inferred from homology"/>
<dbReference type="NCBIfam" id="TIGR00732">
    <property type="entry name" value="dprA"/>
    <property type="match status" value="1"/>
</dbReference>
<dbReference type="PATRIC" id="fig|1423744.4.peg.816"/>
<dbReference type="GO" id="GO:0009294">
    <property type="term" value="P:DNA-mediated transformation"/>
    <property type="evidence" value="ECO:0007669"/>
    <property type="project" value="InterPro"/>
</dbReference>
<name>A0A0R2DHV9_9LACO</name>
<keyword evidence="4" id="KW-1185">Reference proteome</keyword>
<dbReference type="SUPFAM" id="SSF102405">
    <property type="entry name" value="MCP/YpsA-like"/>
    <property type="match status" value="1"/>
</dbReference>
<evidence type="ECO:0000313" key="4">
    <source>
        <dbReference type="Proteomes" id="UP000051378"/>
    </source>
</evidence>
<gene>
    <name evidence="3" type="ORF">FC86_GL000795</name>
</gene>
<dbReference type="PANTHER" id="PTHR43022:SF1">
    <property type="entry name" value="PROTEIN SMF"/>
    <property type="match status" value="1"/>
</dbReference>